<comment type="caution">
    <text evidence="2">The sequence shown here is derived from an EMBL/GenBank/DDBJ whole genome shotgun (WGS) entry which is preliminary data.</text>
</comment>
<proteinExistence type="predicted"/>
<accession>A0A2P6MVY6</accession>
<dbReference type="InParanoid" id="A0A2P6MVY6"/>
<dbReference type="Proteomes" id="UP000241769">
    <property type="component" value="Unassembled WGS sequence"/>
</dbReference>
<dbReference type="AlphaFoldDB" id="A0A2P6MVY6"/>
<feature type="region of interest" description="Disordered" evidence="1">
    <location>
        <begin position="26"/>
        <end position="60"/>
    </location>
</feature>
<protein>
    <submittedName>
        <fullName evidence="2">Uncharacterized protein</fullName>
    </submittedName>
</protein>
<reference evidence="2 3" key="1">
    <citation type="journal article" date="2018" name="Genome Biol. Evol.">
        <title>Multiple Roots of Fruiting Body Formation in Amoebozoa.</title>
        <authorList>
            <person name="Hillmann F."/>
            <person name="Forbes G."/>
            <person name="Novohradska S."/>
            <person name="Ferling I."/>
            <person name="Riege K."/>
            <person name="Groth M."/>
            <person name="Westermann M."/>
            <person name="Marz M."/>
            <person name="Spaller T."/>
            <person name="Winckler T."/>
            <person name="Schaap P."/>
            <person name="Glockner G."/>
        </authorList>
    </citation>
    <scope>NUCLEOTIDE SEQUENCE [LARGE SCALE GENOMIC DNA]</scope>
    <source>
        <strain evidence="2 3">Jena</strain>
    </source>
</reference>
<dbReference type="EMBL" id="MDYQ01000359">
    <property type="protein sequence ID" value="PRP75865.1"/>
    <property type="molecule type" value="Genomic_DNA"/>
</dbReference>
<keyword evidence="3" id="KW-1185">Reference proteome</keyword>
<organism evidence="2 3">
    <name type="scientific">Planoprotostelium fungivorum</name>
    <dbReference type="NCBI Taxonomy" id="1890364"/>
    <lineage>
        <taxon>Eukaryota</taxon>
        <taxon>Amoebozoa</taxon>
        <taxon>Evosea</taxon>
        <taxon>Variosea</taxon>
        <taxon>Cavosteliida</taxon>
        <taxon>Cavosteliaceae</taxon>
        <taxon>Planoprotostelium</taxon>
    </lineage>
</organism>
<evidence type="ECO:0000313" key="3">
    <source>
        <dbReference type="Proteomes" id="UP000241769"/>
    </source>
</evidence>
<evidence type="ECO:0000313" key="2">
    <source>
        <dbReference type="EMBL" id="PRP75865.1"/>
    </source>
</evidence>
<sequence length="60" mass="6654">MRAIYRYMPGLIPKFFIPKAKDPLAATRGEDVSPTGTILSPNNEDGEATEERSPLMLDQC</sequence>
<feature type="compositionally biased region" description="Polar residues" evidence="1">
    <location>
        <begin position="34"/>
        <end position="43"/>
    </location>
</feature>
<name>A0A2P6MVY6_9EUKA</name>
<evidence type="ECO:0000256" key="1">
    <source>
        <dbReference type="SAM" id="MobiDB-lite"/>
    </source>
</evidence>
<gene>
    <name evidence="2" type="ORF">PROFUN_15183</name>
</gene>